<reference evidence="1" key="1">
    <citation type="submission" date="2018-05" db="EMBL/GenBank/DDBJ databases">
        <authorList>
            <person name="Lanie J.A."/>
            <person name="Ng W.-L."/>
            <person name="Kazmierczak K.M."/>
            <person name="Andrzejewski T.M."/>
            <person name="Davidsen T.M."/>
            <person name="Wayne K.J."/>
            <person name="Tettelin H."/>
            <person name="Glass J.I."/>
            <person name="Rusch D."/>
            <person name="Podicherti R."/>
            <person name="Tsui H.-C.T."/>
            <person name="Winkler M.E."/>
        </authorList>
    </citation>
    <scope>NUCLEOTIDE SEQUENCE</scope>
    <source>
        <strain evidence="1">KNB</strain>
    </source>
</reference>
<accession>A0A2X0QSV3</accession>
<name>A0A2X0QSV3_9PROT</name>
<sequence>MVKIYRLLQSEDTVIERAHIKTARKGPVFIWQGSITLILEPLAKFMRCQGVSVAESSNITGGRFFAGIAIRICDSSGLKA</sequence>
<dbReference type="AlphaFoldDB" id="A0A2X0QSV3"/>
<protein>
    <submittedName>
        <fullName evidence="1">Uncharacterized protein</fullName>
    </submittedName>
</protein>
<evidence type="ECO:0000313" key="1">
    <source>
        <dbReference type="EMBL" id="SPS04708.1"/>
    </source>
</evidence>
<proteinExistence type="predicted"/>
<organism evidence="1">
    <name type="scientific">Candidatus Nitrotoga fabula</name>
    <dbReference type="NCBI Taxonomy" id="2182327"/>
    <lineage>
        <taxon>Bacteria</taxon>
        <taxon>Pseudomonadati</taxon>
        <taxon>Pseudomonadota</taxon>
        <taxon>Betaproteobacteria</taxon>
        <taxon>Nitrosomonadales</taxon>
        <taxon>Gallionellaceae</taxon>
        <taxon>Candidatus Nitrotoga</taxon>
    </lineage>
</organism>
<gene>
    <name evidence="1" type="ORF">NITFAB_0297</name>
</gene>
<dbReference type="EMBL" id="LS423452">
    <property type="protein sequence ID" value="SPS04708.1"/>
    <property type="molecule type" value="Genomic_DNA"/>
</dbReference>